<feature type="region of interest" description="Disordered" evidence="6">
    <location>
        <begin position="187"/>
        <end position="230"/>
    </location>
</feature>
<accession>A0A8J5QS41</accession>
<comment type="caution">
    <text evidence="8">The sequence shown here is derived from an EMBL/GenBank/DDBJ whole genome shotgun (WGS) entry which is preliminary data.</text>
</comment>
<dbReference type="FunFam" id="3.10.20.90:FF:000046">
    <property type="entry name" value="Homocysteine-responsive endoplasmic reticulum-resident ubiquitin-like domain member 2 protein"/>
    <property type="match status" value="1"/>
</dbReference>
<dbReference type="CDD" id="cd01790">
    <property type="entry name" value="Ubl_HERP"/>
    <property type="match status" value="1"/>
</dbReference>
<feature type="compositionally biased region" description="Low complexity" evidence="6">
    <location>
        <begin position="310"/>
        <end position="330"/>
    </location>
</feature>
<evidence type="ECO:0000313" key="8">
    <source>
        <dbReference type="EMBL" id="KAG8039598.1"/>
    </source>
</evidence>
<comment type="subcellular location">
    <subcellularLocation>
        <location evidence="1">Membrane</location>
    </subcellularLocation>
</comment>
<evidence type="ECO:0000256" key="4">
    <source>
        <dbReference type="ARBA" id="ARBA00023136"/>
    </source>
</evidence>
<dbReference type="InterPro" id="IPR000626">
    <property type="entry name" value="Ubiquitin-like_dom"/>
</dbReference>
<dbReference type="GO" id="GO:0016020">
    <property type="term" value="C:membrane"/>
    <property type="evidence" value="ECO:0007669"/>
    <property type="project" value="UniProtKB-SubCell"/>
</dbReference>
<keyword evidence="4" id="KW-0472">Membrane</keyword>
<dbReference type="PROSITE" id="PS50053">
    <property type="entry name" value="UBIQUITIN_2"/>
    <property type="match status" value="1"/>
</dbReference>
<evidence type="ECO:0000313" key="9">
    <source>
        <dbReference type="Proteomes" id="UP000729913"/>
    </source>
</evidence>
<dbReference type="InterPro" id="IPR039540">
    <property type="entry name" value="UBL3-like_ubiquitin_dom"/>
</dbReference>
<evidence type="ECO:0000256" key="2">
    <source>
        <dbReference type="ARBA" id="ARBA00022692"/>
    </source>
</evidence>
<keyword evidence="9" id="KW-1185">Reference proteome</keyword>
<dbReference type="EMBL" id="JAAOIC020000035">
    <property type="protein sequence ID" value="KAG8039598.1"/>
    <property type="molecule type" value="Genomic_DNA"/>
</dbReference>
<dbReference type="Pfam" id="PF13881">
    <property type="entry name" value="Rad60-SLD_2"/>
    <property type="match status" value="1"/>
</dbReference>
<dbReference type="PANTHER" id="PTHR12943:SF27">
    <property type="entry name" value="HOMOCYSTEINE-INDUCED ENDOPLASMIC RETICULUM PROTEIN, ISOFORM A"/>
    <property type="match status" value="1"/>
</dbReference>
<organism evidence="8 9">
    <name type="scientific">Cotesia typhae</name>
    <dbReference type="NCBI Taxonomy" id="2053667"/>
    <lineage>
        <taxon>Eukaryota</taxon>
        <taxon>Metazoa</taxon>
        <taxon>Ecdysozoa</taxon>
        <taxon>Arthropoda</taxon>
        <taxon>Hexapoda</taxon>
        <taxon>Insecta</taxon>
        <taxon>Pterygota</taxon>
        <taxon>Neoptera</taxon>
        <taxon>Endopterygota</taxon>
        <taxon>Hymenoptera</taxon>
        <taxon>Apocrita</taxon>
        <taxon>Ichneumonoidea</taxon>
        <taxon>Braconidae</taxon>
        <taxon>Microgastrinae</taxon>
        <taxon>Cotesia</taxon>
    </lineage>
</organism>
<evidence type="ECO:0000259" key="7">
    <source>
        <dbReference type="PROSITE" id="PS50053"/>
    </source>
</evidence>
<dbReference type="Proteomes" id="UP000729913">
    <property type="component" value="Unassembled WGS sequence"/>
</dbReference>
<evidence type="ECO:0000256" key="1">
    <source>
        <dbReference type="ARBA" id="ARBA00004370"/>
    </source>
</evidence>
<protein>
    <recommendedName>
        <fullName evidence="7">Ubiquitin-like domain-containing protein</fullName>
    </recommendedName>
</protein>
<feature type="region of interest" description="Disordered" evidence="6">
    <location>
        <begin position="265"/>
        <end position="334"/>
    </location>
</feature>
<keyword evidence="3" id="KW-1133">Transmembrane helix</keyword>
<reference evidence="8" key="2">
    <citation type="submission" date="2021-04" db="EMBL/GenBank/DDBJ databases">
        <title>Genome-wide patterns of bracovirus chromosomal integration into multiple host tissues during parasitism.</title>
        <authorList>
            <person name="Chebbi M.A.C."/>
        </authorList>
    </citation>
    <scope>NUCLEOTIDE SEQUENCE</scope>
    <source>
        <tissue evidence="8">Whole body</tissue>
    </source>
</reference>
<evidence type="ECO:0000256" key="5">
    <source>
        <dbReference type="ARBA" id="ARBA00023230"/>
    </source>
</evidence>
<name>A0A8J5QS41_9HYME</name>
<feature type="domain" description="Ubiquitin-like" evidence="7">
    <location>
        <begin position="100"/>
        <end position="161"/>
    </location>
</feature>
<dbReference type="PANTHER" id="PTHR12943">
    <property type="entry name" value="HOMOCYSTEINE-RESPONSIVE ENDOPLASMIC RETICULUM-RESIDENT UNIQUITIN-LIKE DOMAIN HERPUD PROTEIN FAMILY MEMBER"/>
    <property type="match status" value="1"/>
</dbReference>
<keyword evidence="5" id="KW-0834">Unfolded protein response</keyword>
<dbReference type="AlphaFoldDB" id="A0A8J5QS41"/>
<reference evidence="8" key="1">
    <citation type="submission" date="2020-03" db="EMBL/GenBank/DDBJ databases">
        <authorList>
            <person name="Chebbi M.A."/>
            <person name="Drezen J.M."/>
        </authorList>
    </citation>
    <scope>NUCLEOTIDE SEQUENCE</scope>
    <source>
        <tissue evidence="8">Whole body</tissue>
    </source>
</reference>
<keyword evidence="2" id="KW-0812">Transmembrane</keyword>
<sequence length="525" mass="58648">MLASDGESLRKMLKLLKNYAGRNKLRVNAKKTKVMVAGGKRSRKKAARVWKYGDDVLEEVKEFKYLGCWMSSSNKWTSHTREMAVFFVHTMAKVNNDTVIRLLIRAPDQQIDDQTFNCQCDWTVGQLKEYLHEVYPNNPKKEDQKVIYSGQILNDSMILKDVFYQNYNLEEELFIVHLVCPSKISFASTSSSKNSTNKSASDKQNSNASVNNSPPSTTTTSPISSPLSSSGIQFAPPGIPIIASQGIQFQSVPYVQPSNLNANPLNTRDSVNLPSTSSTVLPGIPSTSGTSAAASNQDQTRIQRNDNENRQMNNNNNNINNNNNNNNNNNAGEDNEAALNRDWLDVFDVFARVIVLSSIVYFYSSPSRFLLVTMLGFAIYLIQGGFFRGQQVDLTDNNGRAENNNNNINVNNNNNVNANNNNNNVINGNRVNQENIINNPANEPLIGLQDQQPQLRRRLNVQHSIINSTAATNSNINTNVNETNNEETRTVNQNEDNERPGALALTWTFFSSFFASLIPEQPHVL</sequence>
<proteinExistence type="predicted"/>
<evidence type="ECO:0000256" key="6">
    <source>
        <dbReference type="SAM" id="MobiDB-lite"/>
    </source>
</evidence>
<evidence type="ECO:0000256" key="3">
    <source>
        <dbReference type="ARBA" id="ARBA00022989"/>
    </source>
</evidence>
<feature type="compositionally biased region" description="Polar residues" evidence="6">
    <location>
        <begin position="265"/>
        <end position="300"/>
    </location>
</feature>
<dbReference type="GO" id="GO:0030968">
    <property type="term" value="P:endoplasmic reticulum unfolded protein response"/>
    <property type="evidence" value="ECO:0007669"/>
    <property type="project" value="TreeGrafter"/>
</dbReference>
<gene>
    <name evidence="8" type="ORF">G9C98_008241</name>
</gene>
<dbReference type="InterPro" id="IPR039751">
    <property type="entry name" value="HERPUD1/2"/>
</dbReference>
<dbReference type="OrthoDB" id="21589at2759"/>